<protein>
    <submittedName>
        <fullName evidence="1">CLUMA_CG012365, isoform A</fullName>
    </submittedName>
</protein>
<evidence type="ECO:0000313" key="1">
    <source>
        <dbReference type="EMBL" id="CRK98884.1"/>
    </source>
</evidence>
<organism evidence="1 2">
    <name type="scientific">Clunio marinus</name>
    <dbReference type="NCBI Taxonomy" id="568069"/>
    <lineage>
        <taxon>Eukaryota</taxon>
        <taxon>Metazoa</taxon>
        <taxon>Ecdysozoa</taxon>
        <taxon>Arthropoda</taxon>
        <taxon>Hexapoda</taxon>
        <taxon>Insecta</taxon>
        <taxon>Pterygota</taxon>
        <taxon>Neoptera</taxon>
        <taxon>Endopterygota</taxon>
        <taxon>Diptera</taxon>
        <taxon>Nematocera</taxon>
        <taxon>Chironomoidea</taxon>
        <taxon>Chironomidae</taxon>
        <taxon>Clunio</taxon>
    </lineage>
</organism>
<dbReference type="EMBL" id="CVRI01000048">
    <property type="protein sequence ID" value="CRK98884.1"/>
    <property type="molecule type" value="Genomic_DNA"/>
</dbReference>
<dbReference type="AlphaFoldDB" id="A0A1J1IH64"/>
<dbReference type="Proteomes" id="UP000183832">
    <property type="component" value="Unassembled WGS sequence"/>
</dbReference>
<gene>
    <name evidence="1" type="ORF">CLUMA_CG012365</name>
</gene>
<reference evidence="1 2" key="1">
    <citation type="submission" date="2015-04" db="EMBL/GenBank/DDBJ databases">
        <authorList>
            <person name="Syromyatnikov M.Y."/>
            <person name="Popov V.N."/>
        </authorList>
    </citation>
    <scope>NUCLEOTIDE SEQUENCE [LARGE SCALE GENOMIC DNA]</scope>
</reference>
<accession>A0A1J1IH64</accession>
<keyword evidence="2" id="KW-1185">Reference proteome</keyword>
<evidence type="ECO:0000313" key="2">
    <source>
        <dbReference type="Proteomes" id="UP000183832"/>
    </source>
</evidence>
<name>A0A1J1IH64_9DIPT</name>
<proteinExistence type="predicted"/>
<sequence>MQMSGSMSSKCVKLKLIVCLLQPHLKLPLLQRRSSCYFKIILITLKSKRKPMLNATDNSREFNIRCVLTFLMSQCLKRDVSNISRLHKFVFPSLHLSHFVMFLFPKALQAY</sequence>